<gene>
    <name evidence="2" type="ORF">FYJ24_06965</name>
</gene>
<protein>
    <submittedName>
        <fullName evidence="2">Uncharacterized protein</fullName>
    </submittedName>
</protein>
<feature type="region of interest" description="Disordered" evidence="1">
    <location>
        <begin position="1"/>
        <end position="22"/>
    </location>
</feature>
<comment type="caution">
    <text evidence="2">The sequence shown here is derived from an EMBL/GenBank/DDBJ whole genome shotgun (WGS) entry which is preliminary data.</text>
</comment>
<name>A0A6N7W8P5_9ACTO</name>
<dbReference type="EMBL" id="VULO01000007">
    <property type="protein sequence ID" value="MSS84508.1"/>
    <property type="molecule type" value="Genomic_DNA"/>
</dbReference>
<evidence type="ECO:0000313" key="2">
    <source>
        <dbReference type="EMBL" id="MSS84508.1"/>
    </source>
</evidence>
<keyword evidence="3" id="KW-1185">Reference proteome</keyword>
<sequence>MTTDQEMRQLADSATEGPWEANQNDLTGEWKVEYDQEQQWLIAEVGGGDWNAKNDAEFIAACRDWVPEALKRLEAIEAVLSSYPECDTYPPDGPIGCGWKRDLMTIKRIMEDQ</sequence>
<evidence type="ECO:0000256" key="1">
    <source>
        <dbReference type="SAM" id="MobiDB-lite"/>
    </source>
</evidence>
<dbReference type="AlphaFoldDB" id="A0A6N7W8P5"/>
<accession>A0A6N7W8P5</accession>
<proteinExistence type="predicted"/>
<organism evidence="2 3">
    <name type="scientific">Scrofimicrobium canadense</name>
    <dbReference type="NCBI Taxonomy" id="2652290"/>
    <lineage>
        <taxon>Bacteria</taxon>
        <taxon>Bacillati</taxon>
        <taxon>Actinomycetota</taxon>
        <taxon>Actinomycetes</taxon>
        <taxon>Actinomycetales</taxon>
        <taxon>Actinomycetaceae</taxon>
        <taxon>Scrofimicrobium</taxon>
    </lineage>
</organism>
<evidence type="ECO:0000313" key="3">
    <source>
        <dbReference type="Proteomes" id="UP000470875"/>
    </source>
</evidence>
<dbReference type="RefSeq" id="WP_154544921.1">
    <property type="nucleotide sequence ID" value="NZ_VULO01000007.1"/>
</dbReference>
<dbReference type="Proteomes" id="UP000470875">
    <property type="component" value="Unassembled WGS sequence"/>
</dbReference>
<reference evidence="2 3" key="1">
    <citation type="submission" date="2019-08" db="EMBL/GenBank/DDBJ databases">
        <title>In-depth cultivation of the pig gut microbiome towards novel bacterial diversity and tailored functional studies.</title>
        <authorList>
            <person name="Wylensek D."/>
            <person name="Hitch T.C.A."/>
            <person name="Clavel T."/>
        </authorList>
    </citation>
    <scope>NUCLEOTIDE SEQUENCE [LARGE SCALE GENOMIC DNA]</scope>
    <source>
        <strain evidence="2 3">WB03_NA08</strain>
    </source>
</reference>